<dbReference type="EMBL" id="FUYX01000001">
    <property type="protein sequence ID" value="SKB37556.1"/>
    <property type="molecule type" value="Genomic_DNA"/>
</dbReference>
<evidence type="ECO:0000256" key="2">
    <source>
        <dbReference type="SAM" id="SignalP"/>
    </source>
</evidence>
<keyword evidence="5" id="KW-1185">Reference proteome</keyword>
<feature type="region of interest" description="Disordered" evidence="1">
    <location>
        <begin position="16"/>
        <end position="97"/>
    </location>
</feature>
<feature type="compositionally biased region" description="Polar residues" evidence="1">
    <location>
        <begin position="69"/>
        <end position="97"/>
    </location>
</feature>
<evidence type="ECO:0000313" key="5">
    <source>
        <dbReference type="Proteomes" id="UP000051562"/>
    </source>
</evidence>
<evidence type="ECO:0000313" key="6">
    <source>
        <dbReference type="Proteomes" id="UP000190130"/>
    </source>
</evidence>
<reference evidence="3 5" key="1">
    <citation type="submission" date="2015-10" db="EMBL/GenBank/DDBJ databases">
        <title>Draft genome of Bosea thiooxidans.</title>
        <authorList>
            <person name="Wang X."/>
        </authorList>
    </citation>
    <scope>NUCLEOTIDE SEQUENCE [LARGE SCALE GENOMIC DNA]</scope>
    <source>
        <strain evidence="3 5">CGMCC 9174</strain>
    </source>
</reference>
<dbReference type="AlphaFoldDB" id="A0A0Q3KNN0"/>
<evidence type="ECO:0000256" key="1">
    <source>
        <dbReference type="SAM" id="MobiDB-lite"/>
    </source>
</evidence>
<feature type="signal peptide" evidence="2">
    <location>
        <begin position="1"/>
        <end position="19"/>
    </location>
</feature>
<protein>
    <submittedName>
        <fullName evidence="3">Uncharacterized protein</fullName>
    </submittedName>
</protein>
<dbReference type="RefSeq" id="WP_055727353.1">
    <property type="nucleotide sequence ID" value="NZ_FUYX01000001.1"/>
</dbReference>
<feature type="chain" id="PRO_5014520484" evidence="2">
    <location>
        <begin position="20"/>
        <end position="97"/>
    </location>
</feature>
<proteinExistence type="predicted"/>
<gene>
    <name evidence="3" type="ORF">ARD30_09505</name>
    <name evidence="4" type="ORF">SAMN05660750_00424</name>
</gene>
<dbReference type="STRING" id="53254.SAMN05660750_00424"/>
<feature type="compositionally biased region" description="Polar residues" evidence="1">
    <location>
        <begin position="44"/>
        <end position="56"/>
    </location>
</feature>
<dbReference type="OrthoDB" id="8453851at2"/>
<sequence>MRAFALGIAVAAFASLAQAQPASPPSTATEGTGSGSGATGMAPQQGTGSGATQHAPNANRPETGHGPGTETQQNQTYGRDTAPSGQPIDQSNPKRQP</sequence>
<evidence type="ECO:0000313" key="4">
    <source>
        <dbReference type="EMBL" id="SKB37556.1"/>
    </source>
</evidence>
<evidence type="ECO:0000313" key="3">
    <source>
        <dbReference type="EMBL" id="KQK31299.1"/>
    </source>
</evidence>
<organism evidence="3 5">
    <name type="scientific">Bosea thiooxidans</name>
    <dbReference type="NCBI Taxonomy" id="53254"/>
    <lineage>
        <taxon>Bacteria</taxon>
        <taxon>Pseudomonadati</taxon>
        <taxon>Pseudomonadota</taxon>
        <taxon>Alphaproteobacteria</taxon>
        <taxon>Hyphomicrobiales</taxon>
        <taxon>Boseaceae</taxon>
        <taxon>Bosea</taxon>
    </lineage>
</organism>
<dbReference type="EMBL" id="LMAR01000024">
    <property type="protein sequence ID" value="KQK31299.1"/>
    <property type="molecule type" value="Genomic_DNA"/>
</dbReference>
<dbReference type="Proteomes" id="UP000051562">
    <property type="component" value="Unassembled WGS sequence"/>
</dbReference>
<name>A0A0Q3KNN0_9HYPH</name>
<keyword evidence="2" id="KW-0732">Signal</keyword>
<reference evidence="4 6" key="2">
    <citation type="submission" date="2017-02" db="EMBL/GenBank/DDBJ databases">
        <authorList>
            <person name="Peterson S.W."/>
        </authorList>
    </citation>
    <scope>NUCLEOTIDE SEQUENCE [LARGE SCALE GENOMIC DNA]</scope>
    <source>
        <strain evidence="4 6">DSM 9653</strain>
    </source>
</reference>
<dbReference type="Proteomes" id="UP000190130">
    <property type="component" value="Unassembled WGS sequence"/>
</dbReference>
<feature type="compositionally biased region" description="Low complexity" evidence="1">
    <location>
        <begin position="16"/>
        <end position="31"/>
    </location>
</feature>
<accession>A0A0Q3KNN0</accession>